<dbReference type="Proteomes" id="UP000663844">
    <property type="component" value="Unassembled WGS sequence"/>
</dbReference>
<dbReference type="EMBL" id="CAJNOG010000279">
    <property type="protein sequence ID" value="CAF1141515.1"/>
    <property type="molecule type" value="Genomic_DNA"/>
</dbReference>
<organism evidence="3 5">
    <name type="scientific">Adineta steineri</name>
    <dbReference type="NCBI Taxonomy" id="433720"/>
    <lineage>
        <taxon>Eukaryota</taxon>
        <taxon>Metazoa</taxon>
        <taxon>Spiralia</taxon>
        <taxon>Gnathifera</taxon>
        <taxon>Rotifera</taxon>
        <taxon>Eurotatoria</taxon>
        <taxon>Bdelloidea</taxon>
        <taxon>Adinetida</taxon>
        <taxon>Adinetidae</taxon>
        <taxon>Adineta</taxon>
    </lineage>
</organism>
<dbReference type="Proteomes" id="UP000663845">
    <property type="component" value="Unassembled WGS sequence"/>
</dbReference>
<feature type="compositionally biased region" description="Low complexity" evidence="1">
    <location>
        <begin position="203"/>
        <end position="216"/>
    </location>
</feature>
<dbReference type="InterPro" id="IPR013320">
    <property type="entry name" value="ConA-like_dom_sf"/>
</dbReference>
<evidence type="ECO:0000313" key="4">
    <source>
        <dbReference type="EMBL" id="CAF3694323.1"/>
    </source>
</evidence>
<dbReference type="AlphaFoldDB" id="A0A814S239"/>
<reference evidence="3" key="1">
    <citation type="submission" date="2021-02" db="EMBL/GenBank/DDBJ databases">
        <authorList>
            <person name="Nowell W R."/>
        </authorList>
    </citation>
    <scope>NUCLEOTIDE SEQUENCE</scope>
</reference>
<protein>
    <recommendedName>
        <fullName evidence="6">LamG-like jellyroll fold domain-containing protein</fullName>
    </recommendedName>
</protein>
<evidence type="ECO:0000313" key="3">
    <source>
        <dbReference type="EMBL" id="CAF1141515.1"/>
    </source>
</evidence>
<feature type="signal peptide" evidence="2">
    <location>
        <begin position="1"/>
        <end position="16"/>
    </location>
</feature>
<feature type="region of interest" description="Disordered" evidence="1">
    <location>
        <begin position="354"/>
        <end position="377"/>
    </location>
</feature>
<accession>A0A814S239</accession>
<evidence type="ECO:0000256" key="2">
    <source>
        <dbReference type="SAM" id="SignalP"/>
    </source>
</evidence>
<sequence>MFWILVILSLFFVGESVRLGKIDDYFVIGNTSNTLIHITEEQCICQMVKLNGLIIAANYFQINNTCQLFIYNNNSILIEFNLDSSFLFINQSAITITTILSTNIQPPLQPQVPPQVQPPLQQQAQLPLLQQAQLPLLQQAQQPAQPPLPQLVQQPALPPRQQQAQQQAQQPAQPPLQQQAQLPLLQQAQQPAQPPLQQPALPPRQQQAQQAAQPPLQQPVLLQPAQQPAQPPLQQQVLLPRQQLAQPPLLQPAQPPLQQPAQLPLLQPAQQPAQPPLQQQVLLPRQQLAQPPLQQPAQLPLLQPAQQPAQPPLQQPAQPPLLQPAQQPAQPPLQQPAQPLLQQPAQPLLQQLAQQPAQPPLLQPAQPRQKQQPQKSVSSLTMIKHKLNHFSISITLTFVSYYKDAFTILYTFDNTTNDYYYGNYSAVSYNAPQYISPGYNGRGYSIQLLSAQSQYLTIANHMDFYNRSFTVEAWIYPSTISTGSPYVDMVIYAQTSATQIYQVMYMMLRNGTGYGAFYGDDVQGSTIFQALEWQHIAFTYDYTMTTQVIYINGVADAINYQAPPCLSTDGIQTIGVYTSYNGGFYNGYIDQLEISLGRAKSAAEILDDATLVAYYSMDDPNNPGADSGPNQITGVASGPISSDQGRVGQSLLFYPNSSYIQITGLVLLGQSYSPFSVAVWIRPLISVTNGGTIVHFSDRLDGTHWCYPLIGLSQSGQIVVQIYDGGVPAITGPVLTVGQWVHIVETYSKLNGLRLYVNGILYEQINTGTYVASGAPMIFTLGQSLVGAISCSNNKVHMNYYQGDIDELYIYSRELSQADITALANP</sequence>
<comment type="caution">
    <text evidence="3">The sequence shown here is derived from an EMBL/GenBank/DDBJ whole genome shotgun (WGS) entry which is preliminary data.</text>
</comment>
<feature type="region of interest" description="Disordered" evidence="1">
    <location>
        <begin position="144"/>
        <end position="216"/>
    </location>
</feature>
<feature type="compositionally biased region" description="Pro residues" evidence="1">
    <location>
        <begin position="309"/>
        <end position="322"/>
    </location>
</feature>
<feature type="chain" id="PRO_5036225857" description="LamG-like jellyroll fold domain-containing protein" evidence="2">
    <location>
        <begin position="17"/>
        <end position="826"/>
    </location>
</feature>
<evidence type="ECO:0000256" key="1">
    <source>
        <dbReference type="SAM" id="MobiDB-lite"/>
    </source>
</evidence>
<name>A0A814S239_9BILA</name>
<evidence type="ECO:0008006" key="6">
    <source>
        <dbReference type="Google" id="ProtNLM"/>
    </source>
</evidence>
<proteinExistence type="predicted"/>
<dbReference type="EMBL" id="CAJOAZ010000671">
    <property type="protein sequence ID" value="CAF3694323.1"/>
    <property type="molecule type" value="Genomic_DNA"/>
</dbReference>
<dbReference type="SUPFAM" id="SSF49899">
    <property type="entry name" value="Concanavalin A-like lectins/glucanases"/>
    <property type="match status" value="2"/>
</dbReference>
<feature type="compositionally biased region" description="Low complexity" evidence="1">
    <location>
        <begin position="150"/>
        <end position="191"/>
    </location>
</feature>
<evidence type="ECO:0000313" key="5">
    <source>
        <dbReference type="Proteomes" id="UP000663845"/>
    </source>
</evidence>
<gene>
    <name evidence="3" type="ORF">JYZ213_LOCUS23584</name>
    <name evidence="4" type="ORF">OXD698_LOCUS11829</name>
</gene>
<keyword evidence="2" id="KW-0732">Signal</keyword>
<dbReference type="Gene3D" id="2.60.120.200">
    <property type="match status" value="2"/>
</dbReference>
<feature type="compositionally biased region" description="Pro residues" evidence="1">
    <location>
        <begin position="192"/>
        <end position="202"/>
    </location>
</feature>
<feature type="compositionally biased region" description="Low complexity" evidence="1">
    <location>
        <begin position="363"/>
        <end position="374"/>
    </location>
</feature>
<dbReference type="Pfam" id="PF13385">
    <property type="entry name" value="Laminin_G_3"/>
    <property type="match status" value="2"/>
</dbReference>
<feature type="region of interest" description="Disordered" evidence="1">
    <location>
        <begin position="305"/>
        <end position="337"/>
    </location>
</feature>